<dbReference type="InterPro" id="IPR004839">
    <property type="entry name" value="Aminotransferase_I/II_large"/>
</dbReference>
<evidence type="ECO:0000313" key="8">
    <source>
        <dbReference type="EMBL" id="OAX53481.1"/>
    </source>
</evidence>
<dbReference type="GO" id="GO:0006520">
    <property type="term" value="P:amino acid metabolic process"/>
    <property type="evidence" value="ECO:0007669"/>
    <property type="project" value="InterPro"/>
</dbReference>
<dbReference type="CDD" id="cd00609">
    <property type="entry name" value="AAT_like"/>
    <property type="match status" value="1"/>
</dbReference>
<dbReference type="EC" id="2.6.1.-" evidence="6"/>
<keyword evidence="3 6" id="KW-0032">Aminotransferase</keyword>
<dbReference type="Pfam" id="PF00155">
    <property type="entry name" value="Aminotran_1_2"/>
    <property type="match status" value="1"/>
</dbReference>
<dbReference type="InterPro" id="IPR015421">
    <property type="entry name" value="PyrdxlP-dep_Trfase_major"/>
</dbReference>
<evidence type="ECO:0000256" key="2">
    <source>
        <dbReference type="ARBA" id="ARBA00007441"/>
    </source>
</evidence>
<dbReference type="RefSeq" id="WP_064542331.1">
    <property type="nucleotide sequence ID" value="NZ_LWSU01000274.1"/>
</dbReference>
<dbReference type="GO" id="GO:0030170">
    <property type="term" value="F:pyridoxal phosphate binding"/>
    <property type="evidence" value="ECO:0007669"/>
    <property type="project" value="InterPro"/>
</dbReference>
<dbReference type="InterPro" id="IPR015422">
    <property type="entry name" value="PyrdxlP-dep_Trfase_small"/>
</dbReference>
<dbReference type="InterPro" id="IPR004838">
    <property type="entry name" value="NHTrfase_class1_PyrdxlP-BS"/>
</dbReference>
<proteinExistence type="inferred from homology"/>
<evidence type="ECO:0000256" key="6">
    <source>
        <dbReference type="RuleBase" id="RU000481"/>
    </source>
</evidence>
<evidence type="ECO:0000256" key="4">
    <source>
        <dbReference type="ARBA" id="ARBA00022679"/>
    </source>
</evidence>
<accession>A0A199NXM8</accession>
<dbReference type="GO" id="GO:0008483">
    <property type="term" value="F:transaminase activity"/>
    <property type="evidence" value="ECO:0007669"/>
    <property type="project" value="UniProtKB-KW"/>
</dbReference>
<dbReference type="Gene3D" id="3.90.1150.10">
    <property type="entry name" value="Aspartate Aminotransferase, domain 1"/>
    <property type="match status" value="1"/>
</dbReference>
<organism evidence="8 9">
    <name type="scientific">Xanthomonas graminis pv. poae</name>
    <dbReference type="NCBI Taxonomy" id="227946"/>
    <lineage>
        <taxon>Bacteria</taxon>
        <taxon>Pseudomonadati</taxon>
        <taxon>Pseudomonadota</taxon>
        <taxon>Gammaproteobacteria</taxon>
        <taxon>Lysobacterales</taxon>
        <taxon>Lysobacteraceae</taxon>
        <taxon>Xanthomonas</taxon>
        <taxon>Xanthomonas translucens group</taxon>
        <taxon>Xanthomonas graminis</taxon>
    </lineage>
</organism>
<dbReference type="AlphaFoldDB" id="A0A199NXM8"/>
<dbReference type="Gene3D" id="3.40.640.10">
    <property type="entry name" value="Type I PLP-dependent aspartate aminotransferase-like (Major domain)"/>
    <property type="match status" value="1"/>
</dbReference>
<keyword evidence="5" id="KW-0663">Pyridoxal phosphate</keyword>
<comment type="cofactor">
    <cofactor evidence="1 6">
        <name>pyridoxal 5'-phosphate</name>
        <dbReference type="ChEBI" id="CHEBI:597326"/>
    </cofactor>
</comment>
<protein>
    <recommendedName>
        <fullName evidence="6">Aminotransferase</fullName>
        <ecNumber evidence="6">2.6.1.-</ecNumber>
    </recommendedName>
</protein>
<comment type="similarity">
    <text evidence="2 6">Belongs to the class-I pyridoxal-phosphate-dependent aminotransferase family.</text>
</comment>
<dbReference type="InterPro" id="IPR015424">
    <property type="entry name" value="PyrdxlP-dep_Trfase"/>
</dbReference>
<dbReference type="SUPFAM" id="SSF53383">
    <property type="entry name" value="PLP-dependent transferases"/>
    <property type="match status" value="1"/>
</dbReference>
<gene>
    <name evidence="8" type="ORF">A6R73_07140</name>
</gene>
<dbReference type="PANTHER" id="PTHR46383:SF1">
    <property type="entry name" value="ASPARTATE AMINOTRANSFERASE"/>
    <property type="match status" value="1"/>
</dbReference>
<dbReference type="InterPro" id="IPR050596">
    <property type="entry name" value="AspAT/PAT-like"/>
</dbReference>
<evidence type="ECO:0000256" key="5">
    <source>
        <dbReference type="ARBA" id="ARBA00022898"/>
    </source>
</evidence>
<dbReference type="EMBL" id="LWSU01000274">
    <property type="protein sequence ID" value="OAX53481.1"/>
    <property type="molecule type" value="Genomic_DNA"/>
</dbReference>
<comment type="caution">
    <text evidence="8">The sequence shown here is derived from an EMBL/GenBank/DDBJ whole genome shotgun (WGS) entry which is preliminary data.</text>
</comment>
<keyword evidence="4 6" id="KW-0808">Transferase</keyword>
<feature type="domain" description="Aminotransferase class I/classII large" evidence="7">
    <location>
        <begin position="57"/>
        <end position="393"/>
    </location>
</feature>
<name>A0A199NXM8_9XANT</name>
<evidence type="ECO:0000256" key="1">
    <source>
        <dbReference type="ARBA" id="ARBA00001933"/>
    </source>
</evidence>
<dbReference type="PROSITE" id="PS00105">
    <property type="entry name" value="AA_TRANSFER_CLASS_1"/>
    <property type="match status" value="1"/>
</dbReference>
<evidence type="ECO:0000313" key="9">
    <source>
        <dbReference type="Proteomes" id="UP000093858"/>
    </source>
</evidence>
<evidence type="ECO:0000256" key="3">
    <source>
        <dbReference type="ARBA" id="ARBA00022576"/>
    </source>
</evidence>
<dbReference type="PANTHER" id="PTHR46383">
    <property type="entry name" value="ASPARTATE AMINOTRANSFERASE"/>
    <property type="match status" value="1"/>
</dbReference>
<dbReference type="Proteomes" id="UP000093858">
    <property type="component" value="Unassembled WGS sequence"/>
</dbReference>
<sequence>MAVPNQGDRHDDDPTLSAGLAALLRRADAIGRVGSCFADELSQQRKREGGDIVPLSGAPRRPPPAHVIEAAQRAMTETGYAQGRGILALRQALATKVAGETGIRVDAEQQIVVTNGAMQALHIIMTGLLAPDEEVIIPSPCYSYDGLVRLAGANPVIVPMRIEDDYAWDMERIRSAITAKTRLLVVNTPTNPTGRVLTMVELTELVRIAQEYDLLLLADEAYDRLVYDGRRHVSIYSIEGAAERTIVVQSATKSYAMGAWRIGWIVAPRTLATVFARMIEWMMLAVNHIAQAAATAVISGPQDWLADLATEFQSNRDLSVGLLGTIEGISFVVPQGGPFLIPDVSRLGVSGDDFAETLIKAYGLRVSGGSHYHSPKSIRVPYGGTPAAIEETFRRMRHAVTALRA</sequence>
<reference evidence="8 9" key="1">
    <citation type="submission" date="2016-04" db="EMBL/GenBank/DDBJ databases">
        <title>Xanthomonas translucens phylogeny.</title>
        <authorList>
            <person name="Langlois P."/>
        </authorList>
    </citation>
    <scope>NUCLEOTIDE SEQUENCE [LARGE SCALE GENOMIC DNA]</scope>
    <source>
        <strain evidence="8 9">B99</strain>
    </source>
</reference>
<evidence type="ECO:0000259" key="7">
    <source>
        <dbReference type="Pfam" id="PF00155"/>
    </source>
</evidence>